<evidence type="ECO:0000313" key="2">
    <source>
        <dbReference type="EMBL" id="RZN69960.1"/>
    </source>
</evidence>
<protein>
    <submittedName>
        <fullName evidence="2">Iron-sulfur cluster assembly accessory protein</fullName>
    </submittedName>
</protein>
<evidence type="ECO:0000313" key="3">
    <source>
        <dbReference type="Proteomes" id="UP000320766"/>
    </source>
</evidence>
<gene>
    <name evidence="2" type="ORF">EF807_03925</name>
</gene>
<evidence type="ECO:0000259" key="1">
    <source>
        <dbReference type="Pfam" id="PF01521"/>
    </source>
</evidence>
<dbReference type="PANTHER" id="PTHR43011:SF1">
    <property type="entry name" value="IRON-SULFUR CLUSTER ASSEMBLY 2 HOMOLOG, MITOCHONDRIAL"/>
    <property type="match status" value="1"/>
</dbReference>
<dbReference type="AlphaFoldDB" id="A0A520KWY3"/>
<dbReference type="GO" id="GO:0005506">
    <property type="term" value="F:iron ion binding"/>
    <property type="evidence" value="ECO:0007669"/>
    <property type="project" value="TreeGrafter"/>
</dbReference>
<proteinExistence type="predicted"/>
<dbReference type="EMBL" id="RXIL01000064">
    <property type="protein sequence ID" value="RZN69960.1"/>
    <property type="molecule type" value="Genomic_DNA"/>
</dbReference>
<name>A0A520KWY3_9EURY</name>
<reference evidence="2 3" key="1">
    <citation type="journal article" date="2019" name="Nat. Microbiol.">
        <title>Wide diversity of methane and short-chain alkane metabolisms in uncultured archaea.</title>
        <authorList>
            <person name="Borrel G."/>
            <person name="Adam P.S."/>
            <person name="McKay L.J."/>
            <person name="Chen L.X."/>
            <person name="Sierra-Garcia I.N."/>
            <person name="Sieber C.M."/>
            <person name="Letourneur Q."/>
            <person name="Ghozlane A."/>
            <person name="Andersen G.L."/>
            <person name="Li W.J."/>
            <person name="Hallam S.J."/>
            <person name="Muyzer G."/>
            <person name="de Oliveira V.M."/>
            <person name="Inskeep W.P."/>
            <person name="Banfield J.F."/>
            <person name="Gribaldo S."/>
        </authorList>
    </citation>
    <scope>NUCLEOTIDE SEQUENCE [LARGE SCALE GENOMIC DNA]</scope>
    <source>
        <strain evidence="2">NM1b</strain>
    </source>
</reference>
<dbReference type="InterPro" id="IPR000361">
    <property type="entry name" value="ATAP_core_dom"/>
</dbReference>
<dbReference type="Pfam" id="PF01521">
    <property type="entry name" value="Fe-S_biosyn"/>
    <property type="match status" value="1"/>
</dbReference>
<dbReference type="SUPFAM" id="SSF89360">
    <property type="entry name" value="HesB-like domain"/>
    <property type="match status" value="1"/>
</dbReference>
<sequence>MVTVTNRAADEIKKILEEEGKEDRLLRIYLAEVDYNGPRYALKLEKGISEDDVKVERNGIGVVFERSLEIELKESQIDYIDDSCGSGFAVRDQNVGGCGYNCGSCGRC</sequence>
<dbReference type="GO" id="GO:0051539">
    <property type="term" value="F:4 iron, 4 sulfur cluster binding"/>
    <property type="evidence" value="ECO:0007669"/>
    <property type="project" value="TreeGrafter"/>
</dbReference>
<dbReference type="InterPro" id="IPR035903">
    <property type="entry name" value="HesB-like_dom_sf"/>
</dbReference>
<dbReference type="Gene3D" id="2.60.300.12">
    <property type="entry name" value="HesB-like domain"/>
    <property type="match status" value="1"/>
</dbReference>
<dbReference type="GO" id="GO:0016226">
    <property type="term" value="P:iron-sulfur cluster assembly"/>
    <property type="evidence" value="ECO:0007669"/>
    <property type="project" value="TreeGrafter"/>
</dbReference>
<comment type="caution">
    <text evidence="2">The sequence shown here is derived from an EMBL/GenBank/DDBJ whole genome shotgun (WGS) entry which is preliminary data.</text>
</comment>
<dbReference type="GO" id="GO:0051537">
    <property type="term" value="F:2 iron, 2 sulfur cluster binding"/>
    <property type="evidence" value="ECO:0007669"/>
    <property type="project" value="TreeGrafter"/>
</dbReference>
<accession>A0A520KWY3</accession>
<dbReference type="PANTHER" id="PTHR43011">
    <property type="entry name" value="IRON-SULFUR CLUSTER ASSEMBLY 2 HOMOLOG, MITOCHONDRIAL"/>
    <property type="match status" value="1"/>
</dbReference>
<dbReference type="Proteomes" id="UP000320766">
    <property type="component" value="Unassembled WGS sequence"/>
</dbReference>
<organism evidence="2 3">
    <name type="scientific">Candidatus Methanolliviera hydrocarbonicum</name>
    <dbReference type="NCBI Taxonomy" id="2491085"/>
    <lineage>
        <taxon>Archaea</taxon>
        <taxon>Methanobacteriati</taxon>
        <taxon>Methanobacteriota</taxon>
        <taxon>Candidatus Methanoliparia</taxon>
        <taxon>Candidatus Methanoliparales</taxon>
        <taxon>Candidatus Methanollivieraceae</taxon>
        <taxon>Candidatus Methanolliviera</taxon>
    </lineage>
</organism>
<feature type="domain" description="Core" evidence="1">
    <location>
        <begin position="2"/>
        <end position="95"/>
    </location>
</feature>